<gene>
    <name evidence="6" type="ORF">LSAA_1279</name>
</gene>
<evidence type="ECO:0000313" key="7">
    <source>
        <dbReference type="Proteomes" id="UP000675881"/>
    </source>
</evidence>
<feature type="domain" description="C2H2-type" evidence="5">
    <location>
        <begin position="35"/>
        <end position="63"/>
    </location>
</feature>
<dbReference type="GO" id="GO:0005634">
    <property type="term" value="C:nucleus"/>
    <property type="evidence" value="ECO:0007669"/>
    <property type="project" value="UniProtKB-ARBA"/>
</dbReference>
<name>A0A7R8CCG8_LEPSM</name>
<keyword evidence="7" id="KW-1185">Reference proteome</keyword>
<reference evidence="6" key="1">
    <citation type="submission" date="2021-02" db="EMBL/GenBank/DDBJ databases">
        <authorList>
            <person name="Bekaert M."/>
        </authorList>
    </citation>
    <scope>NUCLEOTIDE SEQUENCE</scope>
    <source>
        <strain evidence="6">IoA-00</strain>
    </source>
</reference>
<dbReference type="AlphaFoldDB" id="A0A7R8CCG8"/>
<dbReference type="Pfam" id="PF00096">
    <property type="entry name" value="zf-C2H2"/>
    <property type="match status" value="2"/>
</dbReference>
<accession>A0A7R8CCG8</accession>
<protein>
    <submittedName>
        <fullName evidence="6">(salmon louse) hypothetical protein</fullName>
    </submittedName>
</protein>
<dbReference type="InterPro" id="IPR050329">
    <property type="entry name" value="GLI_C2H2-zinc-finger"/>
</dbReference>
<dbReference type="Proteomes" id="UP000675881">
    <property type="component" value="Chromosome 1"/>
</dbReference>
<evidence type="ECO:0000256" key="2">
    <source>
        <dbReference type="ARBA" id="ARBA00022737"/>
    </source>
</evidence>
<keyword evidence="2" id="KW-0677">Repeat</keyword>
<dbReference type="PANTHER" id="PTHR19818:SF139">
    <property type="entry name" value="PAIR-RULE PROTEIN ODD-PAIRED"/>
    <property type="match status" value="1"/>
</dbReference>
<evidence type="ECO:0000313" key="6">
    <source>
        <dbReference type="EMBL" id="CAF2770716.1"/>
    </source>
</evidence>
<dbReference type="GO" id="GO:0008270">
    <property type="term" value="F:zinc ion binding"/>
    <property type="evidence" value="ECO:0007669"/>
    <property type="project" value="UniProtKB-KW"/>
</dbReference>
<dbReference type="OrthoDB" id="40579at2759"/>
<dbReference type="PROSITE" id="PS50157">
    <property type="entry name" value="ZINC_FINGER_C2H2_2"/>
    <property type="match status" value="2"/>
</dbReference>
<dbReference type="EMBL" id="HG994580">
    <property type="protein sequence ID" value="CAF2770716.1"/>
    <property type="molecule type" value="Genomic_DNA"/>
</dbReference>
<dbReference type="GO" id="GO:0045944">
    <property type="term" value="P:positive regulation of transcription by RNA polymerase II"/>
    <property type="evidence" value="ECO:0007669"/>
    <property type="project" value="UniProtKB-ARBA"/>
</dbReference>
<dbReference type="GO" id="GO:0000981">
    <property type="term" value="F:DNA-binding transcription factor activity, RNA polymerase II-specific"/>
    <property type="evidence" value="ECO:0007669"/>
    <property type="project" value="TreeGrafter"/>
</dbReference>
<organism evidence="6 7">
    <name type="scientific">Lepeophtheirus salmonis</name>
    <name type="common">Salmon louse</name>
    <name type="synonym">Caligus salmonis</name>
    <dbReference type="NCBI Taxonomy" id="72036"/>
    <lineage>
        <taxon>Eukaryota</taxon>
        <taxon>Metazoa</taxon>
        <taxon>Ecdysozoa</taxon>
        <taxon>Arthropoda</taxon>
        <taxon>Crustacea</taxon>
        <taxon>Multicrustacea</taxon>
        <taxon>Hexanauplia</taxon>
        <taxon>Copepoda</taxon>
        <taxon>Siphonostomatoida</taxon>
        <taxon>Caligidae</taxon>
        <taxon>Lepeophtheirus</taxon>
    </lineage>
</organism>
<evidence type="ECO:0000256" key="4">
    <source>
        <dbReference type="ARBA" id="ARBA00022833"/>
    </source>
</evidence>
<keyword evidence="4" id="KW-0862">Zinc</keyword>
<sequence>MIVLDDVLPSSPPPLMDTKALEPPITSSASATSQFTCEMCHKSFPQKYRLTRHVEEVHEQVKNFICPFQGCSKAFFKKTSITRHSLTHLKDSIYHCENCWKKFKDPSGLKYHVAKGVCTKKDSSNKN</sequence>
<dbReference type="SUPFAM" id="SSF57667">
    <property type="entry name" value="beta-beta-alpha zinc fingers"/>
    <property type="match status" value="2"/>
</dbReference>
<keyword evidence="3" id="KW-0863">Zinc-finger</keyword>
<dbReference type="InterPro" id="IPR013087">
    <property type="entry name" value="Znf_C2H2_type"/>
</dbReference>
<keyword evidence="1" id="KW-0479">Metal-binding</keyword>
<evidence type="ECO:0000256" key="1">
    <source>
        <dbReference type="ARBA" id="ARBA00022723"/>
    </source>
</evidence>
<dbReference type="SMART" id="SM00355">
    <property type="entry name" value="ZnF_C2H2"/>
    <property type="match status" value="3"/>
</dbReference>
<evidence type="ECO:0000256" key="3">
    <source>
        <dbReference type="ARBA" id="ARBA00022771"/>
    </source>
</evidence>
<dbReference type="Gene3D" id="3.30.160.60">
    <property type="entry name" value="Classic Zinc Finger"/>
    <property type="match status" value="2"/>
</dbReference>
<dbReference type="PROSITE" id="PS00028">
    <property type="entry name" value="ZINC_FINGER_C2H2_1"/>
    <property type="match status" value="2"/>
</dbReference>
<dbReference type="InterPro" id="IPR036236">
    <property type="entry name" value="Znf_C2H2_sf"/>
</dbReference>
<dbReference type="PANTHER" id="PTHR19818">
    <property type="entry name" value="ZINC FINGER PROTEIN ZIC AND GLI"/>
    <property type="match status" value="1"/>
</dbReference>
<evidence type="ECO:0000259" key="5">
    <source>
        <dbReference type="PROSITE" id="PS50157"/>
    </source>
</evidence>
<dbReference type="GO" id="GO:0000978">
    <property type="term" value="F:RNA polymerase II cis-regulatory region sequence-specific DNA binding"/>
    <property type="evidence" value="ECO:0007669"/>
    <property type="project" value="TreeGrafter"/>
</dbReference>
<proteinExistence type="predicted"/>
<feature type="domain" description="C2H2-type" evidence="5">
    <location>
        <begin position="64"/>
        <end position="93"/>
    </location>
</feature>